<gene>
    <name evidence="1" type="ORF">Golob_007589</name>
</gene>
<sequence length="93" mass="10738">MVSEGQQRKFEGDRRLLQSQTTLRLMNSDQTDRMEEVFELLEGDVITEVVDGVPSITFSNRVHKFIERNMSKTLIVKLLGLRIRDLNSCPLSK</sequence>
<evidence type="ECO:0000313" key="2">
    <source>
        <dbReference type="Proteomes" id="UP000593572"/>
    </source>
</evidence>
<name>A0A7J8MCW8_9ROSI</name>
<organism evidence="1 2">
    <name type="scientific">Gossypium lobatum</name>
    <dbReference type="NCBI Taxonomy" id="34289"/>
    <lineage>
        <taxon>Eukaryota</taxon>
        <taxon>Viridiplantae</taxon>
        <taxon>Streptophyta</taxon>
        <taxon>Embryophyta</taxon>
        <taxon>Tracheophyta</taxon>
        <taxon>Spermatophyta</taxon>
        <taxon>Magnoliopsida</taxon>
        <taxon>eudicotyledons</taxon>
        <taxon>Gunneridae</taxon>
        <taxon>Pentapetalae</taxon>
        <taxon>rosids</taxon>
        <taxon>malvids</taxon>
        <taxon>Malvales</taxon>
        <taxon>Malvaceae</taxon>
        <taxon>Malvoideae</taxon>
        <taxon>Gossypium</taxon>
    </lineage>
</organism>
<protein>
    <submittedName>
        <fullName evidence="1">Uncharacterized protein</fullName>
    </submittedName>
</protein>
<keyword evidence="2" id="KW-1185">Reference proteome</keyword>
<accession>A0A7J8MCW8</accession>
<comment type="caution">
    <text evidence="1">The sequence shown here is derived from an EMBL/GenBank/DDBJ whole genome shotgun (WGS) entry which is preliminary data.</text>
</comment>
<dbReference type="EMBL" id="JABEZX010000008">
    <property type="protein sequence ID" value="MBA0562554.1"/>
    <property type="molecule type" value="Genomic_DNA"/>
</dbReference>
<reference evidence="1 2" key="1">
    <citation type="journal article" date="2019" name="Genome Biol. Evol.">
        <title>Insights into the evolution of the New World diploid cottons (Gossypium, subgenus Houzingenia) based on genome sequencing.</title>
        <authorList>
            <person name="Grover C.E."/>
            <person name="Arick M.A. 2nd"/>
            <person name="Thrash A."/>
            <person name="Conover J.L."/>
            <person name="Sanders W.S."/>
            <person name="Peterson D.G."/>
            <person name="Frelichowski J.E."/>
            <person name="Scheffler J.A."/>
            <person name="Scheffler B.E."/>
            <person name="Wendel J.F."/>
        </authorList>
    </citation>
    <scope>NUCLEOTIDE SEQUENCE [LARGE SCALE GENOMIC DNA]</scope>
    <source>
        <strain evidence="1">157</strain>
        <tissue evidence="1">Leaf</tissue>
    </source>
</reference>
<dbReference type="Proteomes" id="UP000593572">
    <property type="component" value="Unassembled WGS sequence"/>
</dbReference>
<evidence type="ECO:0000313" key="1">
    <source>
        <dbReference type="EMBL" id="MBA0562554.1"/>
    </source>
</evidence>
<dbReference type="AlphaFoldDB" id="A0A7J8MCW8"/>
<proteinExistence type="predicted"/>